<protein>
    <submittedName>
        <fullName evidence="1">Uncharacterized protein</fullName>
    </submittedName>
</protein>
<keyword evidence="2" id="KW-1185">Reference proteome</keyword>
<dbReference type="EMBL" id="CAEY01000795">
    <property type="status" value="NOT_ANNOTATED_CDS"/>
    <property type="molecule type" value="Genomic_DNA"/>
</dbReference>
<dbReference type="HOGENOM" id="CLU_2815697_0_0_1"/>
<organism evidence="1 2">
    <name type="scientific">Tetranychus urticae</name>
    <name type="common">Two-spotted spider mite</name>
    <dbReference type="NCBI Taxonomy" id="32264"/>
    <lineage>
        <taxon>Eukaryota</taxon>
        <taxon>Metazoa</taxon>
        <taxon>Ecdysozoa</taxon>
        <taxon>Arthropoda</taxon>
        <taxon>Chelicerata</taxon>
        <taxon>Arachnida</taxon>
        <taxon>Acari</taxon>
        <taxon>Acariformes</taxon>
        <taxon>Trombidiformes</taxon>
        <taxon>Prostigmata</taxon>
        <taxon>Eleutherengona</taxon>
        <taxon>Raphignathae</taxon>
        <taxon>Tetranychoidea</taxon>
        <taxon>Tetranychidae</taxon>
        <taxon>Tetranychus</taxon>
    </lineage>
</organism>
<sequence length="67" mass="7856">MLQVEPEDITNHCGTHPENFIWNMDFIRFADVHQLIIDENIDMDIDISAKNHVIINGCSERMHIDSY</sequence>
<evidence type="ECO:0000313" key="1">
    <source>
        <dbReference type="EnsemblMetazoa" id="tetur02g04670.1"/>
    </source>
</evidence>
<dbReference type="EnsemblMetazoa" id="tetur02g04670.1">
    <property type="protein sequence ID" value="tetur02g04670.1"/>
    <property type="gene ID" value="tetur02g04670"/>
</dbReference>
<accession>T1JVH9</accession>
<dbReference type="AlphaFoldDB" id="T1JVH9"/>
<proteinExistence type="predicted"/>
<name>T1JVH9_TETUR</name>
<reference evidence="2" key="1">
    <citation type="submission" date="2011-08" db="EMBL/GenBank/DDBJ databases">
        <authorList>
            <person name="Rombauts S."/>
        </authorList>
    </citation>
    <scope>NUCLEOTIDE SEQUENCE</scope>
    <source>
        <strain evidence="2">London</strain>
    </source>
</reference>
<reference evidence="1" key="2">
    <citation type="submission" date="2015-06" db="UniProtKB">
        <authorList>
            <consortium name="EnsemblMetazoa"/>
        </authorList>
    </citation>
    <scope>IDENTIFICATION</scope>
</reference>
<dbReference type="Proteomes" id="UP000015104">
    <property type="component" value="Unassembled WGS sequence"/>
</dbReference>
<evidence type="ECO:0000313" key="2">
    <source>
        <dbReference type="Proteomes" id="UP000015104"/>
    </source>
</evidence>